<keyword evidence="1" id="KW-1133">Transmembrane helix</keyword>
<feature type="transmembrane region" description="Helical" evidence="1">
    <location>
        <begin position="43"/>
        <end position="63"/>
    </location>
</feature>
<dbReference type="STRING" id="1798338.A3J56_03085"/>
<proteinExistence type="predicted"/>
<accession>A0A1F5WF92</accession>
<feature type="transmembrane region" description="Helical" evidence="1">
    <location>
        <begin position="209"/>
        <end position="231"/>
    </location>
</feature>
<feature type="transmembrane region" description="Helical" evidence="1">
    <location>
        <begin position="69"/>
        <end position="90"/>
    </location>
</feature>
<protein>
    <recommendedName>
        <fullName evidence="4">Histidine kinase N-terminal 7TM region domain-containing protein</fullName>
    </recommendedName>
</protein>
<evidence type="ECO:0008006" key="4">
    <source>
        <dbReference type="Google" id="ProtNLM"/>
    </source>
</evidence>
<evidence type="ECO:0000256" key="1">
    <source>
        <dbReference type="SAM" id="Phobius"/>
    </source>
</evidence>
<evidence type="ECO:0000313" key="2">
    <source>
        <dbReference type="EMBL" id="OGF74240.1"/>
    </source>
</evidence>
<name>A0A1F5WF92_9BACT</name>
<feature type="transmembrane region" description="Helical" evidence="1">
    <location>
        <begin position="146"/>
        <end position="167"/>
    </location>
</feature>
<keyword evidence="1" id="KW-0812">Transmembrane</keyword>
<organism evidence="2 3">
    <name type="scientific">Candidatus Giovannonibacteria bacterium RIFCSPHIGHO2_02_FULL_46_20</name>
    <dbReference type="NCBI Taxonomy" id="1798338"/>
    <lineage>
        <taxon>Bacteria</taxon>
        <taxon>Candidatus Giovannoniibacteriota</taxon>
    </lineage>
</organism>
<dbReference type="AlphaFoldDB" id="A0A1F5WF92"/>
<comment type="caution">
    <text evidence="2">The sequence shown here is derived from an EMBL/GenBank/DDBJ whole genome shotgun (WGS) entry which is preliminary data.</text>
</comment>
<evidence type="ECO:0000313" key="3">
    <source>
        <dbReference type="Proteomes" id="UP000178406"/>
    </source>
</evidence>
<gene>
    <name evidence="2" type="ORF">A3J56_03085</name>
</gene>
<feature type="transmembrane region" description="Helical" evidence="1">
    <location>
        <begin position="179"/>
        <end position="203"/>
    </location>
</feature>
<dbReference type="EMBL" id="MFHQ01000027">
    <property type="protein sequence ID" value="OGF74240.1"/>
    <property type="molecule type" value="Genomic_DNA"/>
</dbReference>
<dbReference type="Proteomes" id="UP000178406">
    <property type="component" value="Unassembled WGS sequence"/>
</dbReference>
<sequence length="240" mass="27186">MKNELKDYAHYRYKNNAIVSLVIAGKLFVAYRSTMRKSHANFLLFYLFFGIFYATFATMQLFLLDDEGFRIGFFHALSYFFLYCAIGYLLSVPYQLTDRRGAARAVLWVVFLFNVLFLAARIVWLEPSVKVVLPAYVYWQPVFPEVLRVLTGIIAVATAAFVSSFFIRHGLKSRTQPVILYRSLWLGIGIAILMFAALLAFIAAPSGSAPFVVAATFLVLVGLLTTLRGVLYKIFDEHIA</sequence>
<feature type="transmembrane region" description="Helical" evidence="1">
    <location>
        <begin position="102"/>
        <end position="124"/>
    </location>
</feature>
<reference evidence="2 3" key="1">
    <citation type="journal article" date="2016" name="Nat. Commun.">
        <title>Thousands of microbial genomes shed light on interconnected biogeochemical processes in an aquifer system.</title>
        <authorList>
            <person name="Anantharaman K."/>
            <person name="Brown C.T."/>
            <person name="Hug L.A."/>
            <person name="Sharon I."/>
            <person name="Castelle C.J."/>
            <person name="Probst A.J."/>
            <person name="Thomas B.C."/>
            <person name="Singh A."/>
            <person name="Wilkins M.J."/>
            <person name="Karaoz U."/>
            <person name="Brodie E.L."/>
            <person name="Williams K.H."/>
            <person name="Hubbard S.S."/>
            <person name="Banfield J.F."/>
        </authorList>
    </citation>
    <scope>NUCLEOTIDE SEQUENCE [LARGE SCALE GENOMIC DNA]</scope>
</reference>
<keyword evidence="1" id="KW-0472">Membrane</keyword>